<comment type="caution">
    <text evidence="8">The sequence shown here is derived from an EMBL/GenBank/DDBJ whole genome shotgun (WGS) entry which is preliminary data.</text>
</comment>
<dbReference type="Proteomes" id="UP000321580">
    <property type="component" value="Unassembled WGS sequence"/>
</dbReference>
<dbReference type="SUPFAM" id="SSF53383">
    <property type="entry name" value="PLP-dependent transferases"/>
    <property type="match status" value="1"/>
</dbReference>
<reference evidence="8 9" key="1">
    <citation type="submission" date="2019-08" db="EMBL/GenBank/DDBJ databases">
        <title>Genome of Phaeodactylibacter luteus.</title>
        <authorList>
            <person name="Bowman J.P."/>
        </authorList>
    </citation>
    <scope>NUCLEOTIDE SEQUENCE [LARGE SCALE GENOMIC DNA]</scope>
    <source>
        <strain evidence="8 9">KCTC 42180</strain>
    </source>
</reference>
<dbReference type="GO" id="GO:0008483">
    <property type="term" value="F:transaminase activity"/>
    <property type="evidence" value="ECO:0007669"/>
    <property type="project" value="UniProtKB-KW"/>
</dbReference>
<dbReference type="PRINTS" id="PR00753">
    <property type="entry name" value="ACCSYNTHASE"/>
</dbReference>
<dbReference type="InterPro" id="IPR015424">
    <property type="entry name" value="PyrdxlP-dep_Trfase"/>
</dbReference>
<sequence>MPTISQRGQHVPMSPFRKLVPFADQAKAAGKHVYHLNIGQPDIATPASALEKVRTDQSEILAYSPAVGNLSYRQKLVGYYQGFGVSLTPDELIVTTGASEAIQLALLACLDEGDEVIVPEPFYANYNGFAQIGNIKIQPITCQIETGFALPKIEAFEACINPRTKGIFITNPNNPTGCFYAEEDLRALGQLAIKHDLYLFVDEVYREFCYDGNAFFSSLLIDGAEDHVVVFDSISKRYSACGARIGTLATRNTAVLETVTRYAKLRLSPPGLGQILAEATLDMEPEYMQEVQAAYDLRRRVVYERLQAMPGVVSYLPGGAFYCFARFPVQSAEHFCKWLLESFEYKGATVMLSPGEGFYATPGLGVDEVRIAYVLNANDLNAAMDCLEQALQVYEGATHKAQALSAG</sequence>
<dbReference type="PANTHER" id="PTHR46383">
    <property type="entry name" value="ASPARTATE AMINOTRANSFERASE"/>
    <property type="match status" value="1"/>
</dbReference>
<dbReference type="Gene3D" id="3.90.1150.10">
    <property type="entry name" value="Aspartate Aminotransferase, domain 1"/>
    <property type="match status" value="1"/>
</dbReference>
<evidence type="ECO:0000256" key="6">
    <source>
        <dbReference type="RuleBase" id="RU000481"/>
    </source>
</evidence>
<comment type="cofactor">
    <cofactor evidence="1 6">
        <name>pyridoxal 5'-phosphate</name>
        <dbReference type="ChEBI" id="CHEBI:597326"/>
    </cofactor>
</comment>
<evidence type="ECO:0000313" key="9">
    <source>
        <dbReference type="Proteomes" id="UP000321580"/>
    </source>
</evidence>
<name>A0A5C6RQA1_9BACT</name>
<dbReference type="GO" id="GO:0030170">
    <property type="term" value="F:pyridoxal phosphate binding"/>
    <property type="evidence" value="ECO:0007669"/>
    <property type="project" value="InterPro"/>
</dbReference>
<dbReference type="InterPro" id="IPR050596">
    <property type="entry name" value="AspAT/PAT-like"/>
</dbReference>
<evidence type="ECO:0000259" key="7">
    <source>
        <dbReference type="Pfam" id="PF00155"/>
    </source>
</evidence>
<dbReference type="EC" id="2.6.1.-" evidence="6"/>
<comment type="similarity">
    <text evidence="2 6">Belongs to the class-I pyridoxal-phosphate-dependent aminotransferase family.</text>
</comment>
<evidence type="ECO:0000313" key="8">
    <source>
        <dbReference type="EMBL" id="TXB63562.1"/>
    </source>
</evidence>
<dbReference type="AlphaFoldDB" id="A0A5C6RQA1"/>
<feature type="domain" description="Aminotransferase class I/classII large" evidence="7">
    <location>
        <begin position="32"/>
        <end position="383"/>
    </location>
</feature>
<dbReference type="CDD" id="cd00609">
    <property type="entry name" value="AAT_like"/>
    <property type="match status" value="1"/>
</dbReference>
<dbReference type="Gene3D" id="3.40.640.10">
    <property type="entry name" value="Type I PLP-dependent aspartate aminotransferase-like (Major domain)"/>
    <property type="match status" value="1"/>
</dbReference>
<dbReference type="InterPro" id="IPR015422">
    <property type="entry name" value="PyrdxlP-dep_Trfase_small"/>
</dbReference>
<gene>
    <name evidence="8" type="ORF">FRY97_08530</name>
</gene>
<evidence type="ECO:0000256" key="3">
    <source>
        <dbReference type="ARBA" id="ARBA00022576"/>
    </source>
</evidence>
<dbReference type="InterPro" id="IPR004838">
    <property type="entry name" value="NHTrfase_class1_PyrdxlP-BS"/>
</dbReference>
<keyword evidence="9" id="KW-1185">Reference proteome</keyword>
<proteinExistence type="inferred from homology"/>
<evidence type="ECO:0000256" key="5">
    <source>
        <dbReference type="ARBA" id="ARBA00022898"/>
    </source>
</evidence>
<keyword evidence="4 6" id="KW-0808">Transferase</keyword>
<evidence type="ECO:0000256" key="4">
    <source>
        <dbReference type="ARBA" id="ARBA00022679"/>
    </source>
</evidence>
<dbReference type="OrthoDB" id="9802328at2"/>
<dbReference type="InterPro" id="IPR015421">
    <property type="entry name" value="PyrdxlP-dep_Trfase_major"/>
</dbReference>
<organism evidence="8 9">
    <name type="scientific">Phaeodactylibacter luteus</name>
    <dbReference type="NCBI Taxonomy" id="1564516"/>
    <lineage>
        <taxon>Bacteria</taxon>
        <taxon>Pseudomonadati</taxon>
        <taxon>Bacteroidota</taxon>
        <taxon>Saprospiria</taxon>
        <taxon>Saprospirales</taxon>
        <taxon>Haliscomenobacteraceae</taxon>
        <taxon>Phaeodactylibacter</taxon>
    </lineage>
</organism>
<accession>A0A5C6RQA1</accession>
<evidence type="ECO:0000256" key="2">
    <source>
        <dbReference type="ARBA" id="ARBA00007441"/>
    </source>
</evidence>
<dbReference type="EMBL" id="VOOR01000014">
    <property type="protein sequence ID" value="TXB63562.1"/>
    <property type="molecule type" value="Genomic_DNA"/>
</dbReference>
<dbReference type="Pfam" id="PF00155">
    <property type="entry name" value="Aminotran_1_2"/>
    <property type="match status" value="1"/>
</dbReference>
<protein>
    <recommendedName>
        <fullName evidence="6">Aminotransferase</fullName>
        <ecNumber evidence="6">2.6.1.-</ecNumber>
    </recommendedName>
</protein>
<dbReference type="RefSeq" id="WP_147167032.1">
    <property type="nucleotide sequence ID" value="NZ_VOOR01000014.1"/>
</dbReference>
<evidence type="ECO:0000256" key="1">
    <source>
        <dbReference type="ARBA" id="ARBA00001933"/>
    </source>
</evidence>
<dbReference type="PROSITE" id="PS00105">
    <property type="entry name" value="AA_TRANSFER_CLASS_1"/>
    <property type="match status" value="1"/>
</dbReference>
<keyword evidence="5" id="KW-0663">Pyridoxal phosphate</keyword>
<dbReference type="NCBIfam" id="NF005744">
    <property type="entry name" value="PRK07568.1"/>
    <property type="match status" value="1"/>
</dbReference>
<keyword evidence="3 6" id="KW-0032">Aminotransferase</keyword>
<dbReference type="InterPro" id="IPR004839">
    <property type="entry name" value="Aminotransferase_I/II_large"/>
</dbReference>
<dbReference type="GO" id="GO:0006520">
    <property type="term" value="P:amino acid metabolic process"/>
    <property type="evidence" value="ECO:0007669"/>
    <property type="project" value="InterPro"/>
</dbReference>